<gene>
    <name evidence="9" type="ORF">GA0070558_10188</name>
</gene>
<dbReference type="InterPro" id="IPR050707">
    <property type="entry name" value="HTH_MetabolicPath_Reg"/>
</dbReference>
<dbReference type="Gene3D" id="3.30.450.40">
    <property type="match status" value="1"/>
</dbReference>
<evidence type="ECO:0000256" key="3">
    <source>
        <dbReference type="ARBA" id="ARBA00023125"/>
    </source>
</evidence>
<dbReference type="FunFam" id="1.10.10.10:FF:000056">
    <property type="entry name" value="IclR family transcriptional regulator"/>
    <property type="match status" value="1"/>
</dbReference>
<protein>
    <recommendedName>
        <fullName evidence="6">Glycerol operon regulatory protein</fullName>
    </recommendedName>
</protein>
<dbReference type="InterPro" id="IPR036390">
    <property type="entry name" value="WH_DNA-bd_sf"/>
</dbReference>
<feature type="domain" description="IclR-ED" evidence="8">
    <location>
        <begin position="76"/>
        <end position="257"/>
    </location>
</feature>
<proteinExistence type="predicted"/>
<dbReference type="Proteomes" id="UP000199375">
    <property type="component" value="Unassembled WGS sequence"/>
</dbReference>
<dbReference type="GO" id="GO:0006071">
    <property type="term" value="P:glycerol metabolic process"/>
    <property type="evidence" value="ECO:0007669"/>
    <property type="project" value="UniProtKB-KW"/>
</dbReference>
<dbReference type="EMBL" id="FMCW01000001">
    <property type="protein sequence ID" value="SCE63808.1"/>
    <property type="molecule type" value="Genomic_DNA"/>
</dbReference>
<dbReference type="InterPro" id="IPR036388">
    <property type="entry name" value="WH-like_DNA-bd_sf"/>
</dbReference>
<name>A0A1C4TWJ0_9ACTN</name>
<dbReference type="PROSITE" id="PS51077">
    <property type="entry name" value="HTH_ICLR"/>
    <property type="match status" value="1"/>
</dbReference>
<dbReference type="SUPFAM" id="SSF46785">
    <property type="entry name" value="Winged helix' DNA-binding domain"/>
    <property type="match status" value="1"/>
</dbReference>
<evidence type="ECO:0000256" key="6">
    <source>
        <dbReference type="ARBA" id="ARBA00070406"/>
    </source>
</evidence>
<evidence type="ECO:0000313" key="10">
    <source>
        <dbReference type="Proteomes" id="UP000199375"/>
    </source>
</evidence>
<evidence type="ECO:0000313" key="9">
    <source>
        <dbReference type="EMBL" id="SCE63808.1"/>
    </source>
</evidence>
<dbReference type="Gene3D" id="1.10.10.10">
    <property type="entry name" value="Winged helix-like DNA-binding domain superfamily/Winged helix DNA-binding domain"/>
    <property type="match status" value="1"/>
</dbReference>
<dbReference type="PANTHER" id="PTHR30136:SF24">
    <property type="entry name" value="HTH-TYPE TRANSCRIPTIONAL REPRESSOR ALLR"/>
    <property type="match status" value="1"/>
</dbReference>
<organism evidence="9 10">
    <name type="scientific">Micromonospora haikouensis</name>
    <dbReference type="NCBI Taxonomy" id="686309"/>
    <lineage>
        <taxon>Bacteria</taxon>
        <taxon>Bacillati</taxon>
        <taxon>Actinomycetota</taxon>
        <taxon>Actinomycetes</taxon>
        <taxon>Micromonosporales</taxon>
        <taxon>Micromonosporaceae</taxon>
        <taxon>Micromonospora</taxon>
    </lineage>
</organism>
<evidence type="ECO:0000256" key="2">
    <source>
        <dbReference type="ARBA" id="ARBA00023015"/>
    </source>
</evidence>
<dbReference type="SUPFAM" id="SSF55781">
    <property type="entry name" value="GAF domain-like"/>
    <property type="match status" value="1"/>
</dbReference>
<dbReference type="GO" id="GO:0003677">
    <property type="term" value="F:DNA binding"/>
    <property type="evidence" value="ECO:0007669"/>
    <property type="project" value="UniProtKB-KW"/>
</dbReference>
<comment type="function">
    <text evidence="5">May be an activator protein for the gylABX operon.</text>
</comment>
<keyword evidence="1" id="KW-0319">Glycerol metabolism</keyword>
<dbReference type="Pfam" id="PF01614">
    <property type="entry name" value="IclR_C"/>
    <property type="match status" value="1"/>
</dbReference>
<evidence type="ECO:0000259" key="8">
    <source>
        <dbReference type="PROSITE" id="PS51078"/>
    </source>
</evidence>
<evidence type="ECO:0000256" key="4">
    <source>
        <dbReference type="ARBA" id="ARBA00023163"/>
    </source>
</evidence>
<dbReference type="InterPro" id="IPR029016">
    <property type="entry name" value="GAF-like_dom_sf"/>
</dbReference>
<keyword evidence="4" id="KW-0804">Transcription</keyword>
<dbReference type="AlphaFoldDB" id="A0A1C4TWJ0"/>
<evidence type="ECO:0000256" key="5">
    <source>
        <dbReference type="ARBA" id="ARBA00058938"/>
    </source>
</evidence>
<reference evidence="9 10" key="1">
    <citation type="submission" date="2016-06" db="EMBL/GenBank/DDBJ databases">
        <authorList>
            <person name="Kjaerup R.B."/>
            <person name="Dalgaard T.S."/>
            <person name="Juul-Madsen H.R."/>
        </authorList>
    </citation>
    <scope>NUCLEOTIDE SEQUENCE [LARGE SCALE GENOMIC DNA]</scope>
    <source>
        <strain evidence="9 10">DSM 45626</strain>
    </source>
</reference>
<dbReference type="GO" id="GO:0045892">
    <property type="term" value="P:negative regulation of DNA-templated transcription"/>
    <property type="evidence" value="ECO:0007669"/>
    <property type="project" value="TreeGrafter"/>
</dbReference>
<keyword evidence="2" id="KW-0805">Transcription regulation</keyword>
<dbReference type="InterPro" id="IPR014757">
    <property type="entry name" value="Tscrpt_reg_IclR_C"/>
</dbReference>
<feature type="domain" description="HTH iclR-type" evidence="7">
    <location>
        <begin position="13"/>
        <end position="75"/>
    </location>
</feature>
<dbReference type="InterPro" id="IPR005471">
    <property type="entry name" value="Tscrpt_reg_IclR_N"/>
</dbReference>
<sequence>MSGVTADDAHRAVKSAGRTLDVLEALAAAGGPRPLGELSRTLGIPKSSLHALLRTLLSRGWVETDDGGGRFALGLRALEVGAAYLGRDGATGLLGGVLDRLTARFGETAQLFRLDGGSVVLLARRESPHALRAYHPIGCRLPAHATAAGRALLAQRPDDAVDRLLSWPLPARTASTATGSAWLRAELAAVRERGWAAEAQECDPGLAAVAVAVPLQQPATEAIALCAPVARLGPQTRARMAAALVEAAARVGAGRPLLAGDSWPPFDGPNGDPPLA</sequence>
<dbReference type="PANTHER" id="PTHR30136">
    <property type="entry name" value="HELIX-TURN-HELIX TRANSCRIPTIONAL REGULATOR, ICLR FAMILY"/>
    <property type="match status" value="1"/>
</dbReference>
<evidence type="ECO:0000259" key="7">
    <source>
        <dbReference type="PROSITE" id="PS51077"/>
    </source>
</evidence>
<dbReference type="SMART" id="SM00346">
    <property type="entry name" value="HTH_ICLR"/>
    <property type="match status" value="1"/>
</dbReference>
<accession>A0A1C4TWJ0</accession>
<dbReference type="Pfam" id="PF09339">
    <property type="entry name" value="HTH_IclR"/>
    <property type="match status" value="1"/>
</dbReference>
<dbReference type="GO" id="GO:0003700">
    <property type="term" value="F:DNA-binding transcription factor activity"/>
    <property type="evidence" value="ECO:0007669"/>
    <property type="project" value="TreeGrafter"/>
</dbReference>
<evidence type="ECO:0000256" key="1">
    <source>
        <dbReference type="ARBA" id="ARBA00022798"/>
    </source>
</evidence>
<keyword evidence="3" id="KW-0238">DNA-binding</keyword>
<dbReference type="PROSITE" id="PS51078">
    <property type="entry name" value="ICLR_ED"/>
    <property type="match status" value="1"/>
</dbReference>